<proteinExistence type="predicted"/>
<reference evidence="2" key="1">
    <citation type="submission" date="2016-06" db="EMBL/GenBank/DDBJ databases">
        <title>Parallel loss of symbiosis genes in relatives of nitrogen-fixing non-legume Parasponia.</title>
        <authorList>
            <person name="Van Velzen R."/>
            <person name="Holmer R."/>
            <person name="Bu F."/>
            <person name="Rutten L."/>
            <person name="Van Zeijl A."/>
            <person name="Liu W."/>
            <person name="Santuari L."/>
            <person name="Cao Q."/>
            <person name="Sharma T."/>
            <person name="Shen D."/>
            <person name="Roswanjaya Y."/>
            <person name="Wardhani T."/>
            <person name="Kalhor M.S."/>
            <person name="Jansen J."/>
            <person name="Van den Hoogen J."/>
            <person name="Gungor B."/>
            <person name="Hartog M."/>
            <person name="Hontelez J."/>
            <person name="Verver J."/>
            <person name="Yang W.-C."/>
            <person name="Schijlen E."/>
            <person name="Repin R."/>
            <person name="Schilthuizen M."/>
            <person name="Schranz E."/>
            <person name="Heidstra R."/>
            <person name="Miyata K."/>
            <person name="Fedorova E."/>
            <person name="Kohlen W."/>
            <person name="Bisseling T."/>
            <person name="Smit S."/>
            <person name="Geurts R."/>
        </authorList>
    </citation>
    <scope>NUCLEOTIDE SEQUENCE [LARGE SCALE GENOMIC DNA]</scope>
    <source>
        <strain evidence="2">cv. WU1-14</strain>
    </source>
</reference>
<name>A0A2P5BYL7_PARAD</name>
<organism evidence="1 2">
    <name type="scientific">Parasponia andersonii</name>
    <name type="common">Sponia andersonii</name>
    <dbReference type="NCBI Taxonomy" id="3476"/>
    <lineage>
        <taxon>Eukaryota</taxon>
        <taxon>Viridiplantae</taxon>
        <taxon>Streptophyta</taxon>
        <taxon>Embryophyta</taxon>
        <taxon>Tracheophyta</taxon>
        <taxon>Spermatophyta</taxon>
        <taxon>Magnoliopsida</taxon>
        <taxon>eudicotyledons</taxon>
        <taxon>Gunneridae</taxon>
        <taxon>Pentapetalae</taxon>
        <taxon>rosids</taxon>
        <taxon>fabids</taxon>
        <taxon>Rosales</taxon>
        <taxon>Cannabaceae</taxon>
        <taxon>Parasponia</taxon>
    </lineage>
</organism>
<dbReference type="EMBL" id="JXTB01000202">
    <property type="protein sequence ID" value="PON53861.1"/>
    <property type="molecule type" value="Genomic_DNA"/>
</dbReference>
<sequence length="106" mass="12626">MNVNNSGSDLRRNKMLETITYKLAKKNRRRYCKNVEREREKSKEKNSSIVKLNLREFGLLLAHCKLQLKSVTASVISTIRERARFQKPFSFTHFHAFFSFITTFFF</sequence>
<evidence type="ECO:0000313" key="2">
    <source>
        <dbReference type="Proteomes" id="UP000237105"/>
    </source>
</evidence>
<protein>
    <submittedName>
        <fullName evidence="1">Uncharacterized protein</fullName>
    </submittedName>
</protein>
<keyword evidence="2" id="KW-1185">Reference proteome</keyword>
<gene>
    <name evidence="1" type="ORF">PanWU01x14_200230</name>
</gene>
<evidence type="ECO:0000313" key="1">
    <source>
        <dbReference type="EMBL" id="PON53861.1"/>
    </source>
</evidence>
<feature type="non-terminal residue" evidence="1">
    <location>
        <position position="106"/>
    </location>
</feature>
<accession>A0A2P5BYL7</accession>
<comment type="caution">
    <text evidence="1">The sequence shown here is derived from an EMBL/GenBank/DDBJ whole genome shotgun (WGS) entry which is preliminary data.</text>
</comment>
<dbReference type="Proteomes" id="UP000237105">
    <property type="component" value="Unassembled WGS sequence"/>
</dbReference>
<dbReference type="AlphaFoldDB" id="A0A2P5BYL7"/>
<dbReference type="OrthoDB" id="10396169at2759"/>